<accession>A0AAJ6BGG3</accession>
<evidence type="ECO:0000256" key="1">
    <source>
        <dbReference type="SAM" id="SignalP"/>
    </source>
</evidence>
<evidence type="ECO:0000313" key="3">
    <source>
        <dbReference type="Proteomes" id="UP001220610"/>
    </source>
</evidence>
<dbReference type="Pfam" id="PF19765">
    <property type="entry name" value="DUF6252"/>
    <property type="match status" value="2"/>
</dbReference>
<dbReference type="InterPro" id="IPR046219">
    <property type="entry name" value="DUF6252"/>
</dbReference>
<proteinExistence type="predicted"/>
<protein>
    <submittedName>
        <fullName evidence="2">DUF6252 family protein</fullName>
    </submittedName>
</protein>
<gene>
    <name evidence="2" type="ORF">P0Y53_04050</name>
</gene>
<dbReference type="EMBL" id="CP119311">
    <property type="protein sequence ID" value="WEK36665.1"/>
    <property type="molecule type" value="Genomic_DNA"/>
</dbReference>
<dbReference type="AlphaFoldDB" id="A0AAJ6BGG3"/>
<dbReference type="PROSITE" id="PS51257">
    <property type="entry name" value="PROKAR_LIPOPROTEIN"/>
    <property type="match status" value="1"/>
</dbReference>
<feature type="signal peptide" evidence="1">
    <location>
        <begin position="1"/>
        <end position="21"/>
    </location>
</feature>
<dbReference type="Proteomes" id="UP001220610">
    <property type="component" value="Chromosome"/>
</dbReference>
<sequence>MIKHIRLLTALMAVLALASCAKEKSVDTTTSGGVGALRVKIDGVQWDANKAVTASVMNGVILIAGTAQDGKELVIRLEATTPGDYQLDQQSMNVLALTDTKEAAPAAYTSNQGQDQSQAGGTVTVTSIDAVNRRISGTFSVKLYRDIDDVQKTLTEGVFENIPYTTEIPPTGSDNSTLTSKINGTDFSGHNVTGLIAFNGLIINAVTSDGTKSVGLRMPSNIGTGTFQLTSLGDYIGLYVEGTTTYNSSSGELVITEHNTSSKTIKGTFHFEAEDLLNGTATVSITAGSFTVTYQ</sequence>
<keyword evidence="1" id="KW-0732">Signal</keyword>
<name>A0AAJ6BGG3_9BACT</name>
<organism evidence="2 3">
    <name type="scientific">Candidatus Pseudobacter hemicellulosilyticus</name>
    <dbReference type="NCBI Taxonomy" id="3121375"/>
    <lineage>
        <taxon>Bacteria</taxon>
        <taxon>Pseudomonadati</taxon>
        <taxon>Bacteroidota</taxon>
        <taxon>Chitinophagia</taxon>
        <taxon>Chitinophagales</taxon>
        <taxon>Chitinophagaceae</taxon>
        <taxon>Pseudobacter</taxon>
    </lineage>
</organism>
<feature type="chain" id="PRO_5042543138" evidence="1">
    <location>
        <begin position="22"/>
        <end position="295"/>
    </location>
</feature>
<evidence type="ECO:0000313" key="2">
    <source>
        <dbReference type="EMBL" id="WEK36665.1"/>
    </source>
</evidence>
<reference evidence="2" key="1">
    <citation type="submission" date="2023-03" db="EMBL/GenBank/DDBJ databases">
        <title>Andean soil-derived lignocellulolytic bacterial consortium as a source of novel taxa and putative plastic-active enzymes.</title>
        <authorList>
            <person name="Diaz-Garcia L."/>
            <person name="Chuvochina M."/>
            <person name="Feuerriegel G."/>
            <person name="Bunk B."/>
            <person name="Sproer C."/>
            <person name="Streit W.R."/>
            <person name="Rodriguez L.M."/>
            <person name="Overmann J."/>
            <person name="Jimenez D.J."/>
        </authorList>
    </citation>
    <scope>NUCLEOTIDE SEQUENCE</scope>
    <source>
        <strain evidence="2">MAG 7</strain>
    </source>
</reference>